<feature type="transmembrane region" description="Helical" evidence="1">
    <location>
        <begin position="270"/>
        <end position="289"/>
    </location>
</feature>
<dbReference type="KEGG" id="haxz:M0R88_13520"/>
<keyword evidence="1" id="KW-0472">Membrane</keyword>
<evidence type="ECO:0000256" key="1">
    <source>
        <dbReference type="SAM" id="Phobius"/>
    </source>
</evidence>
<dbReference type="GeneID" id="72190893"/>
<reference evidence="2" key="1">
    <citation type="submission" date="2022-04" db="EMBL/GenBank/DDBJ databases">
        <title>Diverse halophilic archaea isolated from saline environments.</title>
        <authorList>
            <person name="Cui H.-L."/>
        </authorList>
    </citation>
    <scope>NUCLEOTIDE SEQUENCE</scope>
    <source>
        <strain evidence="2">XZYJT40</strain>
    </source>
</reference>
<evidence type="ECO:0000313" key="3">
    <source>
        <dbReference type="Proteomes" id="UP000830434"/>
    </source>
</evidence>
<gene>
    <name evidence="2" type="ORF">M0R88_13520</name>
</gene>
<name>A0A8U0IGW0_9EURY</name>
<keyword evidence="3" id="KW-1185">Reference proteome</keyword>
<keyword evidence="1" id="KW-1133">Transmembrane helix</keyword>
<proteinExistence type="predicted"/>
<evidence type="ECO:0000313" key="2">
    <source>
        <dbReference type="EMBL" id="UPV99533.1"/>
    </source>
</evidence>
<dbReference type="EMBL" id="CP096658">
    <property type="protein sequence ID" value="UPV99533.1"/>
    <property type="molecule type" value="Genomic_DNA"/>
</dbReference>
<keyword evidence="1" id="KW-0812">Transmembrane</keyword>
<organism evidence="2 3">
    <name type="scientific">Halorussus gelatinilyticus</name>
    <dbReference type="NCBI Taxonomy" id="2937524"/>
    <lineage>
        <taxon>Archaea</taxon>
        <taxon>Methanobacteriati</taxon>
        <taxon>Methanobacteriota</taxon>
        <taxon>Stenosarchaea group</taxon>
        <taxon>Halobacteria</taxon>
        <taxon>Halobacteriales</taxon>
        <taxon>Haladaptataceae</taxon>
        <taxon>Halorussus</taxon>
    </lineage>
</organism>
<dbReference type="RefSeq" id="WP_248654026.1">
    <property type="nucleotide sequence ID" value="NZ_CP096658.1"/>
</dbReference>
<accession>A0A8U0IGW0</accession>
<protein>
    <submittedName>
        <fullName evidence="2">Uncharacterized protein</fullName>
    </submittedName>
</protein>
<sequence>MSISTGIVAAEAMQVGNENRKVESATNAKYAVSFDEGASTLEVVMRNPTDREIQHGRYVVTVDKKRVYAENLNLSEGERRTKHINITDGINVNRDNHTVVFSTYGAHTQFNFTRKIDSANSGPIPTPYIADVEVTEGTIDGEPSTVANVTLVNPSDQIYSTKLMVHTVGTDGSRYPASVRPGDTRTITVELLDDRGAKIAGEARLYTDNLTDPSSGIDQVEFAGQVGTETRVWNASYEPVRPTWMQNNYEYHNDSYAPGPATKLSGGHELAGVPVVYLLVGVLFGLFAFRKLR</sequence>
<dbReference type="Proteomes" id="UP000830434">
    <property type="component" value="Chromosome"/>
</dbReference>
<dbReference type="AlphaFoldDB" id="A0A8U0IGW0"/>